<keyword evidence="3" id="KW-1185">Reference proteome</keyword>
<evidence type="ECO:0008006" key="4">
    <source>
        <dbReference type="Google" id="ProtNLM"/>
    </source>
</evidence>
<gene>
    <name evidence="2" type="ORF">H9654_00530</name>
</gene>
<feature type="transmembrane region" description="Helical" evidence="1">
    <location>
        <begin position="36"/>
        <end position="53"/>
    </location>
</feature>
<comment type="caution">
    <text evidence="2">The sequence shown here is derived from an EMBL/GenBank/DDBJ whole genome shotgun (WGS) entry which is preliminary data.</text>
</comment>
<name>A0A8X8FJ36_9GAMM</name>
<accession>A0A8X8FJ36</accession>
<proteinExistence type="predicted"/>
<organism evidence="2 3">
    <name type="scientific">Stenotrophomonas lacuserhaii</name>
    <dbReference type="NCBI Taxonomy" id="2760084"/>
    <lineage>
        <taxon>Bacteria</taxon>
        <taxon>Pseudomonadati</taxon>
        <taxon>Pseudomonadota</taxon>
        <taxon>Gammaproteobacteria</taxon>
        <taxon>Lysobacterales</taxon>
        <taxon>Lysobacteraceae</taxon>
        <taxon>Stenotrophomonas</taxon>
    </lineage>
</organism>
<evidence type="ECO:0000256" key="1">
    <source>
        <dbReference type="SAM" id="Phobius"/>
    </source>
</evidence>
<evidence type="ECO:0000313" key="3">
    <source>
        <dbReference type="Proteomes" id="UP000636938"/>
    </source>
</evidence>
<keyword evidence="1" id="KW-1133">Transmembrane helix</keyword>
<protein>
    <recommendedName>
        <fullName evidence="4">Transmembrane protein</fullName>
    </recommendedName>
</protein>
<dbReference type="RefSeq" id="WP_191768157.1">
    <property type="nucleotide sequence ID" value="NZ_JACSQS010000001.1"/>
</dbReference>
<dbReference type="EMBL" id="JACSQS010000001">
    <property type="protein sequence ID" value="MBD7952678.1"/>
    <property type="molecule type" value="Genomic_DNA"/>
</dbReference>
<dbReference type="AlphaFoldDB" id="A0A8X8FJ36"/>
<keyword evidence="1" id="KW-0812">Transmembrane</keyword>
<reference evidence="2 3" key="1">
    <citation type="submission" date="2020-08" db="EMBL/GenBank/DDBJ databases">
        <title>A Genomic Blueprint of the Chicken Gut Microbiome.</title>
        <authorList>
            <person name="Gilroy R."/>
            <person name="Ravi A."/>
            <person name="Getino M."/>
            <person name="Pursley I."/>
            <person name="Horton D.L."/>
            <person name="Alikhan N.-F."/>
            <person name="Baker D."/>
            <person name="Gharbi K."/>
            <person name="Hall N."/>
            <person name="Watson M."/>
            <person name="Adriaenssens E.M."/>
            <person name="Foster-Nyarko E."/>
            <person name="Jarju S."/>
            <person name="Secka A."/>
            <person name="Antonio M."/>
            <person name="Oren A."/>
            <person name="Chaudhuri R."/>
            <person name="La Ragione R.M."/>
            <person name="Hildebrand F."/>
            <person name="Pallen M.J."/>
        </authorList>
    </citation>
    <scope>NUCLEOTIDE SEQUENCE [LARGE SCALE GENOMIC DNA]</scope>
    <source>
        <strain evidence="2 3">Sa5BUN4</strain>
    </source>
</reference>
<dbReference type="Proteomes" id="UP000636938">
    <property type="component" value="Unassembled WGS sequence"/>
</dbReference>
<keyword evidence="1" id="KW-0472">Membrane</keyword>
<evidence type="ECO:0000313" key="2">
    <source>
        <dbReference type="EMBL" id="MBD7952678.1"/>
    </source>
</evidence>
<sequence>MSRHPVALLTPAFIAAVLFAFCLALALLASPRNADSFVLVGGAGALFFGFRVCTETHQVWKQFTAQLAARKALRRSIPLTRINLRKDDIR</sequence>